<gene>
    <name evidence="1" type="ORF">JYU34_022582</name>
</gene>
<dbReference type="EMBL" id="JAHIBW010000037">
    <property type="protein sequence ID" value="KAG7295011.1"/>
    <property type="molecule type" value="Genomic_DNA"/>
</dbReference>
<reference evidence="1 2" key="1">
    <citation type="submission" date="2021-06" db="EMBL/GenBank/DDBJ databases">
        <title>A haploid diamondback moth (Plutella xylostella L.) genome assembly resolves 31 chromosomes and identifies a diamide resistance mutation.</title>
        <authorList>
            <person name="Ward C.M."/>
            <person name="Perry K.D."/>
            <person name="Baker G."/>
            <person name="Powis K."/>
            <person name="Heckel D.G."/>
            <person name="Baxter S.W."/>
        </authorList>
    </citation>
    <scope>NUCLEOTIDE SEQUENCE [LARGE SCALE GENOMIC DNA]</scope>
    <source>
        <strain evidence="1 2">LV</strain>
        <tissue evidence="1">Single pupa</tissue>
    </source>
</reference>
<proteinExistence type="predicted"/>
<sequence length="106" mass="11788">MCISFLVVWRACHTRRLMSHLKSLGKRYWPRALRVSSSPVADRAPVSCLSLGPAAPAPAVLEVAANREPLDSHLSPAAQLAILRLAHMYHFRFPPNLTYSHFTRGA</sequence>
<dbReference type="Proteomes" id="UP000823941">
    <property type="component" value="Unassembled WGS sequence"/>
</dbReference>
<evidence type="ECO:0000313" key="1">
    <source>
        <dbReference type="EMBL" id="KAG7295011.1"/>
    </source>
</evidence>
<organism evidence="1 2">
    <name type="scientific">Plutella xylostella</name>
    <name type="common">Diamondback moth</name>
    <name type="synonym">Plutella maculipennis</name>
    <dbReference type="NCBI Taxonomy" id="51655"/>
    <lineage>
        <taxon>Eukaryota</taxon>
        <taxon>Metazoa</taxon>
        <taxon>Ecdysozoa</taxon>
        <taxon>Arthropoda</taxon>
        <taxon>Hexapoda</taxon>
        <taxon>Insecta</taxon>
        <taxon>Pterygota</taxon>
        <taxon>Neoptera</taxon>
        <taxon>Endopterygota</taxon>
        <taxon>Lepidoptera</taxon>
        <taxon>Glossata</taxon>
        <taxon>Ditrysia</taxon>
        <taxon>Yponomeutoidea</taxon>
        <taxon>Plutellidae</taxon>
        <taxon>Plutella</taxon>
    </lineage>
</organism>
<protein>
    <submittedName>
        <fullName evidence="1">Uncharacterized protein</fullName>
    </submittedName>
</protein>
<accession>A0ABQ7PPU7</accession>
<comment type="caution">
    <text evidence="1">The sequence shown here is derived from an EMBL/GenBank/DDBJ whole genome shotgun (WGS) entry which is preliminary data.</text>
</comment>
<name>A0ABQ7PPU7_PLUXY</name>
<keyword evidence="2" id="KW-1185">Reference proteome</keyword>
<evidence type="ECO:0000313" key="2">
    <source>
        <dbReference type="Proteomes" id="UP000823941"/>
    </source>
</evidence>